<feature type="compositionally biased region" description="Polar residues" evidence="1">
    <location>
        <begin position="753"/>
        <end position="766"/>
    </location>
</feature>
<feature type="region of interest" description="Disordered" evidence="1">
    <location>
        <begin position="120"/>
        <end position="211"/>
    </location>
</feature>
<keyword evidence="3" id="KW-1185">Reference proteome</keyword>
<dbReference type="PANTHER" id="PTHR33480:SF5">
    <property type="entry name" value="SI:DKEY-51D8.9"/>
    <property type="match status" value="1"/>
</dbReference>
<sequence>MSSSEAAKRWIPNLFFTVNPFSSSLSRRPCSGGREKLSHSNKAGTAPFFNSRPPFSDAGSRTPGRRRYRARLLLPEAGGEEEEEEEEEGGRRRRRRRRVVVVEAVSRVLRYRGDRLDHTEVAMANRTDPKASSQTSCPEEELRKPGGRRPRRRAAAFSAALSGRGQRTKRRSQKEKGRSQKEKGRSQKEKGRGQKEKRRGQEEKKEGVTVKRTYSDGKRRWDKKHYCVFCRRPQVKIARHLLRKHSDQEEVAAASALPTGSKQRHLLLEHLRCRGNYMHNIEVIRQGSGEIVPWRQPSEEVDARNYLPCPLCLGFFLRADLWKHQASCRKKLTTDPSRDPTSTTDPSRDPTSTADTTIDPSRDPTSTSDTTTDPSRNPTSTADTTTNPCTTDPSRDPTSTADTTTDPTGKSACDPADNGATEGAPSDPLGDKTTAHQTGTKRPVTSDPSVDQDVTCDPGGPELPRKRSRVQAAASRLLPISSGASESCSEVLHRMNQDHVSHQVKSDWLICKYGNKLMGNQDGSQRRYDYVSQKLRELGRFVLAAISLDSGVRTLQDLLAPGRLSLVLAAARKASGYRWSRPPLAVKTTLKTVCEIAIGESLQDGDWEAAAKTTDFYHLLGREWDNLGLLDPDHHTATSVEEAKLKKRSVQSISEKCKEPSDPRPEVPAQSSNRPLTSMIQIESRLQTPITVPVAPRKVRRRPWSSAEKEAVWRQLGVHVLVQSVPGKEICQRCLDLEPVLRGRHWKDIKNQVHNQIQSQKKQQFHAQMDLQDNQEQQEQIQNHKKQYQAQVDQHGTDHNQKNTQMDHQDQDNIQNQKKQQYHTQMDLQDLDNIQNQKKQQYHTQMDLQDQDNIQNQKKQQHHTQMDLQDQDNIQNLKKLQYHTQMDLQDQDNIQNQKKQQYHTQMDLEVQKKQLCHARIAHQDQIQIHKKQLYPMGEHRDTSVLTGPHYGSEGPHRAPGQSLLEREPGLSPYQLPHRTLGPHMDQLLSRTEWTDESLAQHYSVSRQLDRNLQPNPHSGHVHF</sequence>
<protein>
    <submittedName>
        <fullName evidence="2">Uncharacterized protein</fullName>
    </submittedName>
</protein>
<feature type="compositionally biased region" description="Low complexity" evidence="1">
    <location>
        <begin position="155"/>
        <end position="165"/>
    </location>
</feature>
<dbReference type="PANTHER" id="PTHR33480">
    <property type="entry name" value="SET DOMAIN-CONTAINING PROTEIN-RELATED"/>
    <property type="match status" value="1"/>
</dbReference>
<evidence type="ECO:0000256" key="1">
    <source>
        <dbReference type="SAM" id="MobiDB-lite"/>
    </source>
</evidence>
<gene>
    <name evidence="2" type="ORF">PFLUV_G00171550</name>
</gene>
<feature type="compositionally biased region" description="Low complexity" evidence="1">
    <location>
        <begin position="339"/>
        <end position="408"/>
    </location>
</feature>
<evidence type="ECO:0000313" key="2">
    <source>
        <dbReference type="EMBL" id="KAF1381151.1"/>
    </source>
</evidence>
<name>A0A6A5DZX6_PERFL</name>
<dbReference type="AlphaFoldDB" id="A0A6A5DZX6"/>
<feature type="region of interest" description="Disordered" evidence="1">
    <location>
        <begin position="651"/>
        <end position="676"/>
    </location>
</feature>
<dbReference type="Proteomes" id="UP000465112">
    <property type="component" value="Chromosome 14"/>
</dbReference>
<feature type="region of interest" description="Disordered" evidence="1">
    <location>
        <begin position="26"/>
        <end position="97"/>
    </location>
</feature>
<comment type="caution">
    <text evidence="2">The sequence shown here is derived from an EMBL/GenBank/DDBJ whole genome shotgun (WGS) entry which is preliminary data.</text>
</comment>
<feature type="compositionally biased region" description="Basic and acidic residues" evidence="1">
    <location>
        <begin position="795"/>
        <end position="811"/>
    </location>
</feature>
<accession>A0A6A5DZX6</accession>
<feature type="region of interest" description="Disordered" evidence="1">
    <location>
        <begin position="753"/>
        <end position="823"/>
    </location>
</feature>
<feature type="compositionally biased region" description="Basic residues" evidence="1">
    <location>
        <begin position="145"/>
        <end position="154"/>
    </location>
</feature>
<feature type="compositionally biased region" description="Basic and acidic residues" evidence="1">
    <location>
        <begin position="174"/>
        <end position="211"/>
    </location>
</feature>
<feature type="compositionally biased region" description="Acidic residues" evidence="1">
    <location>
        <begin position="78"/>
        <end position="88"/>
    </location>
</feature>
<proteinExistence type="predicted"/>
<organism evidence="2 3">
    <name type="scientific">Perca fluviatilis</name>
    <name type="common">European perch</name>
    <dbReference type="NCBI Taxonomy" id="8168"/>
    <lineage>
        <taxon>Eukaryota</taxon>
        <taxon>Metazoa</taxon>
        <taxon>Chordata</taxon>
        <taxon>Craniata</taxon>
        <taxon>Vertebrata</taxon>
        <taxon>Euteleostomi</taxon>
        <taxon>Actinopterygii</taxon>
        <taxon>Neopterygii</taxon>
        <taxon>Teleostei</taxon>
        <taxon>Neoteleostei</taxon>
        <taxon>Acanthomorphata</taxon>
        <taxon>Eupercaria</taxon>
        <taxon>Perciformes</taxon>
        <taxon>Percoidei</taxon>
        <taxon>Percidae</taxon>
        <taxon>Percinae</taxon>
        <taxon>Perca</taxon>
    </lineage>
</organism>
<evidence type="ECO:0000313" key="3">
    <source>
        <dbReference type="Proteomes" id="UP000465112"/>
    </source>
</evidence>
<reference evidence="2 3" key="1">
    <citation type="submission" date="2019-06" db="EMBL/GenBank/DDBJ databases">
        <title>A chromosome-scale genome assembly of the European perch, Perca fluviatilis.</title>
        <authorList>
            <person name="Roques C."/>
            <person name="Zahm M."/>
            <person name="Cabau C."/>
            <person name="Klopp C."/>
            <person name="Bouchez O."/>
            <person name="Donnadieu C."/>
            <person name="Kuhl H."/>
            <person name="Gislard M."/>
            <person name="Guendouz S."/>
            <person name="Journot L."/>
            <person name="Haffray P."/>
            <person name="Bestin A."/>
            <person name="Morvezen R."/>
            <person name="Feron R."/>
            <person name="Wen M."/>
            <person name="Jouanno E."/>
            <person name="Herpin A."/>
            <person name="Schartl M."/>
            <person name="Postlethwait J."/>
            <person name="Schaerlinger B."/>
            <person name="Chardard D."/>
            <person name="Lecocq T."/>
            <person name="Poncet C."/>
            <person name="Jaffrelo L."/>
            <person name="Lampietro C."/>
            <person name="Guiguen Y."/>
        </authorList>
    </citation>
    <scope>NUCLEOTIDE SEQUENCE [LARGE SCALE GENOMIC DNA]</scope>
    <source>
        <tissue evidence="2">Blood</tissue>
    </source>
</reference>
<feature type="compositionally biased region" description="Basic and acidic residues" evidence="1">
    <location>
        <begin position="655"/>
        <end position="665"/>
    </location>
</feature>
<dbReference type="EMBL" id="VHII01000014">
    <property type="protein sequence ID" value="KAF1381151.1"/>
    <property type="molecule type" value="Genomic_DNA"/>
</dbReference>
<feature type="compositionally biased region" description="Low complexity" evidence="1">
    <location>
        <begin position="768"/>
        <end position="781"/>
    </location>
</feature>
<feature type="region of interest" description="Disordered" evidence="1">
    <location>
        <begin position="330"/>
        <end position="471"/>
    </location>
</feature>